<keyword evidence="9" id="KW-1185">Reference proteome</keyword>
<evidence type="ECO:0000256" key="2">
    <source>
        <dbReference type="ARBA" id="ARBA00022475"/>
    </source>
</evidence>
<organism evidence="8 9">
    <name type="scientific">Fulvimarina endophytica</name>
    <dbReference type="NCBI Taxonomy" id="2293836"/>
    <lineage>
        <taxon>Bacteria</taxon>
        <taxon>Pseudomonadati</taxon>
        <taxon>Pseudomonadota</taxon>
        <taxon>Alphaproteobacteria</taxon>
        <taxon>Hyphomicrobiales</taxon>
        <taxon>Aurantimonadaceae</taxon>
        <taxon>Fulvimarina</taxon>
    </lineage>
</organism>
<evidence type="ECO:0000256" key="3">
    <source>
        <dbReference type="ARBA" id="ARBA00022692"/>
    </source>
</evidence>
<comment type="subcellular location">
    <subcellularLocation>
        <location evidence="1">Cell membrane</location>
        <topology evidence="1">Multi-pass membrane protein</topology>
    </subcellularLocation>
</comment>
<reference evidence="8 9" key="1">
    <citation type="submission" date="2018-08" db="EMBL/GenBank/DDBJ databases">
        <title>Fulvimarina sp. 85, whole genome shotgun sequence.</title>
        <authorList>
            <person name="Tuo L."/>
        </authorList>
    </citation>
    <scope>NUCLEOTIDE SEQUENCE [LARGE SCALE GENOMIC DNA]</scope>
    <source>
        <strain evidence="8 9">85</strain>
    </source>
</reference>
<evidence type="ECO:0000256" key="6">
    <source>
        <dbReference type="SAM" id="Phobius"/>
    </source>
</evidence>
<evidence type="ECO:0000256" key="5">
    <source>
        <dbReference type="ARBA" id="ARBA00023136"/>
    </source>
</evidence>
<keyword evidence="4 6" id="KW-1133">Transmembrane helix</keyword>
<keyword evidence="3 6" id="KW-0812">Transmembrane</keyword>
<evidence type="ECO:0000256" key="4">
    <source>
        <dbReference type="ARBA" id="ARBA00022989"/>
    </source>
</evidence>
<evidence type="ECO:0000313" key="8">
    <source>
        <dbReference type="EMBL" id="RFC64989.1"/>
    </source>
</evidence>
<gene>
    <name evidence="8" type="ORF">DYI37_03745</name>
</gene>
<evidence type="ECO:0000256" key="1">
    <source>
        <dbReference type="ARBA" id="ARBA00004651"/>
    </source>
</evidence>
<feature type="transmembrane region" description="Helical" evidence="6">
    <location>
        <begin position="15"/>
        <end position="37"/>
    </location>
</feature>
<dbReference type="Pfam" id="PF00482">
    <property type="entry name" value="T2SSF"/>
    <property type="match status" value="1"/>
</dbReference>
<dbReference type="PANTHER" id="PTHR35007:SF2">
    <property type="entry name" value="PILUS ASSEMBLE PROTEIN"/>
    <property type="match status" value="1"/>
</dbReference>
<sequence length="332" mass="36385">MQGVFAIIGIRPETFFSIVLSLAIFASLLAVILPQMARNRLQGRMKSVALEREEVRARERARLGSERAQGKRGLRQTEERGFAARVVESLNLKKALVDDATTNQLRVAGFRSQRHLTLFLFARISLASLLFAAALAGIYGAGLLAEKPPLMRLIACLIFAYIGFVLPVVYLRNAAAKRQASIQSAWPDALDLLLICVEAGKSIEAAFRKVAEEIGVQSVPLAEEMMLTCAELSYLPDRRTAYENLIARTDLDGVRATMTALTQAERYGTPVGSALRTMAQENRDLRMNAAEKKAAALPPKLTVPMIVFFLPVLLVIILAPAALDIMDRMSGS</sequence>
<dbReference type="OrthoDB" id="9810662at2"/>
<dbReference type="AlphaFoldDB" id="A0A371X6X7"/>
<comment type="caution">
    <text evidence="8">The sequence shown here is derived from an EMBL/GenBank/DDBJ whole genome shotgun (WGS) entry which is preliminary data.</text>
</comment>
<evidence type="ECO:0000313" key="9">
    <source>
        <dbReference type="Proteomes" id="UP000264310"/>
    </source>
</evidence>
<name>A0A371X6X7_9HYPH</name>
<dbReference type="InterPro" id="IPR018076">
    <property type="entry name" value="T2SS_GspF_dom"/>
</dbReference>
<dbReference type="GO" id="GO:0005886">
    <property type="term" value="C:plasma membrane"/>
    <property type="evidence" value="ECO:0007669"/>
    <property type="project" value="UniProtKB-SubCell"/>
</dbReference>
<dbReference type="RefSeq" id="WP_116681887.1">
    <property type="nucleotide sequence ID" value="NZ_QURL01000002.1"/>
</dbReference>
<dbReference type="Proteomes" id="UP000264310">
    <property type="component" value="Unassembled WGS sequence"/>
</dbReference>
<keyword evidence="5 6" id="KW-0472">Membrane</keyword>
<protein>
    <submittedName>
        <fullName evidence="8">Type II secretion system F family protein</fullName>
    </submittedName>
</protein>
<feature type="transmembrane region" description="Helical" evidence="6">
    <location>
        <begin position="150"/>
        <end position="171"/>
    </location>
</feature>
<dbReference type="EMBL" id="QURL01000002">
    <property type="protein sequence ID" value="RFC64989.1"/>
    <property type="molecule type" value="Genomic_DNA"/>
</dbReference>
<feature type="transmembrane region" description="Helical" evidence="6">
    <location>
        <begin position="120"/>
        <end position="144"/>
    </location>
</feature>
<keyword evidence="2" id="KW-1003">Cell membrane</keyword>
<feature type="transmembrane region" description="Helical" evidence="6">
    <location>
        <begin position="301"/>
        <end position="323"/>
    </location>
</feature>
<proteinExistence type="predicted"/>
<accession>A0A371X6X7</accession>
<evidence type="ECO:0000259" key="7">
    <source>
        <dbReference type="Pfam" id="PF00482"/>
    </source>
</evidence>
<dbReference type="PANTHER" id="PTHR35007">
    <property type="entry name" value="INTEGRAL MEMBRANE PROTEIN-RELATED"/>
    <property type="match status" value="1"/>
</dbReference>
<feature type="domain" description="Type II secretion system protein GspF" evidence="7">
    <location>
        <begin position="190"/>
        <end position="318"/>
    </location>
</feature>